<dbReference type="Gene3D" id="3.40.30.10">
    <property type="entry name" value="Glutaredoxin"/>
    <property type="match status" value="1"/>
</dbReference>
<feature type="region of interest" description="Disordered" evidence="1">
    <location>
        <begin position="16"/>
        <end position="43"/>
    </location>
</feature>
<accession>A0A1G7U9N7</accession>
<evidence type="ECO:0000313" key="3">
    <source>
        <dbReference type="Proteomes" id="UP000198923"/>
    </source>
</evidence>
<dbReference type="Pfam" id="PF05768">
    <property type="entry name" value="Glrx-like"/>
    <property type="match status" value="1"/>
</dbReference>
<dbReference type="InterPro" id="IPR036249">
    <property type="entry name" value="Thioredoxin-like_sf"/>
</dbReference>
<keyword evidence="3" id="KW-1185">Reference proteome</keyword>
<sequence>MRTLLPQVNPFVNRRTKSVRQRGRSPGPFQGSQAAPGASATVNAMADTTHRITLLGKPGCHLCDDARAVVERVAGDLGVTWEERDITGSPELYEKYWEMIPVTLVDGVQHDYWRVDEARLRAALS</sequence>
<gene>
    <name evidence="2" type="ORF">SAMN05421505_104146</name>
</gene>
<proteinExistence type="predicted"/>
<reference evidence="2 3" key="1">
    <citation type="submission" date="2016-10" db="EMBL/GenBank/DDBJ databases">
        <authorList>
            <person name="de Groot N.N."/>
        </authorList>
    </citation>
    <scope>NUCLEOTIDE SEQUENCE [LARGE SCALE GENOMIC DNA]</scope>
    <source>
        <strain evidence="2 3">CPCC 201354</strain>
    </source>
</reference>
<evidence type="ECO:0000313" key="2">
    <source>
        <dbReference type="EMBL" id="SDG43749.1"/>
    </source>
</evidence>
<evidence type="ECO:0000256" key="1">
    <source>
        <dbReference type="SAM" id="MobiDB-lite"/>
    </source>
</evidence>
<dbReference type="AlphaFoldDB" id="A0A1G7U9N7"/>
<dbReference type="Proteomes" id="UP000198923">
    <property type="component" value="Unassembled WGS sequence"/>
</dbReference>
<name>A0A1G7U9N7_9ACTN</name>
<dbReference type="SUPFAM" id="SSF52833">
    <property type="entry name" value="Thioredoxin-like"/>
    <property type="match status" value="1"/>
</dbReference>
<dbReference type="PANTHER" id="PTHR33558:SF1">
    <property type="entry name" value="GLUTAREDOXIN-LIKE PROTEIN C5ORF63 HOMOLOG"/>
    <property type="match status" value="1"/>
</dbReference>
<dbReference type="InterPro" id="IPR052565">
    <property type="entry name" value="Glutaredoxin-like_YDR286C"/>
</dbReference>
<organism evidence="2 3">
    <name type="scientific">Sinosporangium album</name>
    <dbReference type="NCBI Taxonomy" id="504805"/>
    <lineage>
        <taxon>Bacteria</taxon>
        <taxon>Bacillati</taxon>
        <taxon>Actinomycetota</taxon>
        <taxon>Actinomycetes</taxon>
        <taxon>Streptosporangiales</taxon>
        <taxon>Streptosporangiaceae</taxon>
        <taxon>Sinosporangium</taxon>
    </lineage>
</organism>
<dbReference type="InterPro" id="IPR008554">
    <property type="entry name" value="Glutaredoxin-like"/>
</dbReference>
<dbReference type="EMBL" id="FNCN01000004">
    <property type="protein sequence ID" value="SDG43749.1"/>
    <property type="molecule type" value="Genomic_DNA"/>
</dbReference>
<dbReference type="STRING" id="504805.SAMN05421505_104146"/>
<protein>
    <submittedName>
        <fullName evidence="2">Glutaredoxin-like domain</fullName>
    </submittedName>
</protein>
<dbReference type="PANTHER" id="PTHR33558">
    <property type="entry name" value="GLUTAREDOXIN-LIKE PROTEIN C5ORF63 HOMOLOG"/>
    <property type="match status" value="1"/>
</dbReference>